<accession>A0ACC1X5Y8</accession>
<proteinExistence type="predicted"/>
<protein>
    <submittedName>
        <fullName evidence="1">Auxin response factor</fullName>
    </submittedName>
</protein>
<organism evidence="1 2">
    <name type="scientific">Melia azedarach</name>
    <name type="common">Chinaberry tree</name>
    <dbReference type="NCBI Taxonomy" id="155640"/>
    <lineage>
        <taxon>Eukaryota</taxon>
        <taxon>Viridiplantae</taxon>
        <taxon>Streptophyta</taxon>
        <taxon>Embryophyta</taxon>
        <taxon>Tracheophyta</taxon>
        <taxon>Spermatophyta</taxon>
        <taxon>Magnoliopsida</taxon>
        <taxon>eudicotyledons</taxon>
        <taxon>Gunneridae</taxon>
        <taxon>Pentapetalae</taxon>
        <taxon>rosids</taxon>
        <taxon>malvids</taxon>
        <taxon>Sapindales</taxon>
        <taxon>Meliaceae</taxon>
        <taxon>Melia</taxon>
    </lineage>
</organism>
<dbReference type="Proteomes" id="UP001164539">
    <property type="component" value="Chromosome 11"/>
</dbReference>
<reference evidence="1 2" key="1">
    <citation type="journal article" date="2023" name="Science">
        <title>Complex scaffold remodeling in plant triterpene biosynthesis.</title>
        <authorList>
            <person name="De La Pena R."/>
            <person name="Hodgson H."/>
            <person name="Liu J.C."/>
            <person name="Stephenson M.J."/>
            <person name="Martin A.C."/>
            <person name="Owen C."/>
            <person name="Harkess A."/>
            <person name="Leebens-Mack J."/>
            <person name="Jimenez L.E."/>
            <person name="Osbourn A."/>
            <person name="Sattely E.S."/>
        </authorList>
    </citation>
    <scope>NUCLEOTIDE SEQUENCE [LARGE SCALE GENOMIC DNA]</scope>
    <source>
        <strain evidence="2">cv. JPN11</strain>
        <tissue evidence="1">Leaf</tissue>
    </source>
</reference>
<evidence type="ECO:0000313" key="2">
    <source>
        <dbReference type="Proteomes" id="UP001164539"/>
    </source>
</evidence>
<dbReference type="EMBL" id="CM051404">
    <property type="protein sequence ID" value="KAJ4706820.1"/>
    <property type="molecule type" value="Genomic_DNA"/>
</dbReference>
<name>A0ACC1X5Y8_MELAZ</name>
<comment type="caution">
    <text evidence="1">The sequence shown here is derived from an EMBL/GenBank/DDBJ whole genome shotgun (WGS) entry which is preliminary data.</text>
</comment>
<gene>
    <name evidence="1" type="ORF">OWV82_020427</name>
</gene>
<keyword evidence="2" id="KW-1185">Reference proteome</keyword>
<sequence>MKLSTSGLGQQGHEGDNKCLNSELWHACAGPLVSLPTVGTRVVYFPQGHSEQVAATTNKEVDSHIPNYPNLPPQLICQLHNVTMHADVETDEVYAQLTLQPLSPEEQKDTFIPIELGVPSKQPTNYFCKTLTASDTSTHGGFSVPRRAAEKVFPSLDFSQQPPAQELIARDLHDVEWKFRHIFRGQPKRHLLTTGWSVFVSAKRLVAGDSVLFIWNEKNQLLLGIRRAIRPPTVMPSSVLSSDSMHIGLLAAAAHAAATNSCFTVFYNPRASPSEFVIPLSKYVKAVFHTRVSVGMRFRMLFETEESSVRRYMGTITGISDLDPVRWPNSHWRSVKVGWDESTAGERQPRVSLWEIEPLTTFPMYPSLFPLRLKRPWHPGPSSFSDNRDETANGLMWLRGATGEQGPPTLNYPSVGMFPWMQQRLDPSLLGNDHHQQYQAMLAASMQSVDPMRQQFMQLQQSAQYLQQAGSHNPLLQLKQQQQHQAFQQSNPNNLLQVQSQILTENVPQHLLQQLNNQPEEQAHQQQQQLEQQQQHMYHDALQIQGDQLLHRQQSKVPSLSFSKTNFMDSNTEISGPMTPMQNMLGSLTEGSGNLLNFSGTSQSMLREQVPQQPSASKYAHSPVHTFVNSMSLPLSYNGKNTVGEPENSNPDAQNSTIFGVHIDSSGLVLPTTVSTFATSVDPDVSSTPLGDSGFHNSLYGCMQDSSELLHSAGQIDQPTLDRTFVKVYKSGSVGRSLDISRFSSYNELREELAQMFGIEGKLEDPLRSGWQLVFVDRENDVLLLGDDPWESFVNNVWYIKILSPEDVHKMGAQGVESFSPSSGHRTNSSGNCIRDPVGSLEY</sequence>
<evidence type="ECO:0000313" key="1">
    <source>
        <dbReference type="EMBL" id="KAJ4706820.1"/>
    </source>
</evidence>